<evidence type="ECO:0000313" key="2">
    <source>
        <dbReference type="EMBL" id="KAK3314855.1"/>
    </source>
</evidence>
<evidence type="ECO:0000256" key="1">
    <source>
        <dbReference type="SAM" id="SignalP"/>
    </source>
</evidence>
<name>A0AAE0M0W5_9PEZI</name>
<comment type="caution">
    <text evidence="2">The sequence shown here is derived from an EMBL/GenBank/DDBJ whole genome shotgun (WGS) entry which is preliminary data.</text>
</comment>
<proteinExistence type="predicted"/>
<keyword evidence="3" id="KW-1185">Reference proteome</keyword>
<reference evidence="2" key="1">
    <citation type="journal article" date="2023" name="Mol. Phylogenet. Evol.">
        <title>Genome-scale phylogeny and comparative genomics of the fungal order Sordariales.</title>
        <authorList>
            <person name="Hensen N."/>
            <person name="Bonometti L."/>
            <person name="Westerberg I."/>
            <person name="Brannstrom I.O."/>
            <person name="Guillou S."/>
            <person name="Cros-Aarteil S."/>
            <person name="Calhoun S."/>
            <person name="Haridas S."/>
            <person name="Kuo A."/>
            <person name="Mondo S."/>
            <person name="Pangilinan J."/>
            <person name="Riley R."/>
            <person name="LaButti K."/>
            <person name="Andreopoulos B."/>
            <person name="Lipzen A."/>
            <person name="Chen C."/>
            <person name="Yan M."/>
            <person name="Daum C."/>
            <person name="Ng V."/>
            <person name="Clum A."/>
            <person name="Steindorff A."/>
            <person name="Ohm R.A."/>
            <person name="Martin F."/>
            <person name="Silar P."/>
            <person name="Natvig D.O."/>
            <person name="Lalanne C."/>
            <person name="Gautier V."/>
            <person name="Ament-Velasquez S.L."/>
            <person name="Kruys A."/>
            <person name="Hutchinson M.I."/>
            <person name="Powell A.J."/>
            <person name="Barry K."/>
            <person name="Miller A.N."/>
            <person name="Grigoriev I.V."/>
            <person name="Debuchy R."/>
            <person name="Gladieux P."/>
            <person name="Hiltunen Thoren M."/>
            <person name="Johannesson H."/>
        </authorList>
    </citation>
    <scope>NUCLEOTIDE SEQUENCE</scope>
    <source>
        <strain evidence="2">CBS 118394</strain>
    </source>
</reference>
<sequence>MHLSPAIQLVLAGLMGIAPVLANNWANTWDFNNHWYIAKLSAPDWHFDYYELCYPGSAYWDGKKSAPGKYWSVDGREGVDGCAPDSGKDQAHPFPTYYRVRECKYGDHTEWHVLYDVFFAYSTNILGMHDYDWEWAVVKWEKVSGQTDKWQRKSIVLAAHGKTTEWKWADFPATNSEGSEWNWRKNAENPIIKFGYDGHGLEANYKSLGKWYRARDWLVDGANFPVTSWGKADSPPNTFEGGGTRDLCWAM</sequence>
<evidence type="ECO:0000313" key="3">
    <source>
        <dbReference type="Proteomes" id="UP001283341"/>
    </source>
</evidence>
<accession>A0AAE0M0W5</accession>
<dbReference type="EMBL" id="JAUEDM010000006">
    <property type="protein sequence ID" value="KAK3314855.1"/>
    <property type="molecule type" value="Genomic_DNA"/>
</dbReference>
<organism evidence="2 3">
    <name type="scientific">Apodospora peruviana</name>
    <dbReference type="NCBI Taxonomy" id="516989"/>
    <lineage>
        <taxon>Eukaryota</taxon>
        <taxon>Fungi</taxon>
        <taxon>Dikarya</taxon>
        <taxon>Ascomycota</taxon>
        <taxon>Pezizomycotina</taxon>
        <taxon>Sordariomycetes</taxon>
        <taxon>Sordariomycetidae</taxon>
        <taxon>Sordariales</taxon>
        <taxon>Lasiosphaeriaceae</taxon>
        <taxon>Apodospora</taxon>
    </lineage>
</organism>
<feature type="signal peptide" evidence="1">
    <location>
        <begin position="1"/>
        <end position="22"/>
    </location>
</feature>
<gene>
    <name evidence="2" type="ORF">B0H66DRAFT_605772</name>
</gene>
<keyword evidence="1" id="KW-0732">Signal</keyword>
<feature type="chain" id="PRO_5042092948" evidence="1">
    <location>
        <begin position="23"/>
        <end position="251"/>
    </location>
</feature>
<dbReference type="Proteomes" id="UP001283341">
    <property type="component" value="Unassembled WGS sequence"/>
</dbReference>
<reference evidence="2" key="2">
    <citation type="submission" date="2023-06" db="EMBL/GenBank/DDBJ databases">
        <authorList>
            <consortium name="Lawrence Berkeley National Laboratory"/>
            <person name="Haridas S."/>
            <person name="Hensen N."/>
            <person name="Bonometti L."/>
            <person name="Westerberg I."/>
            <person name="Brannstrom I.O."/>
            <person name="Guillou S."/>
            <person name="Cros-Aarteil S."/>
            <person name="Calhoun S."/>
            <person name="Kuo A."/>
            <person name="Mondo S."/>
            <person name="Pangilinan J."/>
            <person name="Riley R."/>
            <person name="Labutti K."/>
            <person name="Andreopoulos B."/>
            <person name="Lipzen A."/>
            <person name="Chen C."/>
            <person name="Yanf M."/>
            <person name="Daum C."/>
            <person name="Ng V."/>
            <person name="Clum A."/>
            <person name="Steindorff A."/>
            <person name="Ohm R."/>
            <person name="Martin F."/>
            <person name="Silar P."/>
            <person name="Natvig D."/>
            <person name="Lalanne C."/>
            <person name="Gautier V."/>
            <person name="Ament-Velasquez S.L."/>
            <person name="Kruys A."/>
            <person name="Hutchinson M.I."/>
            <person name="Powell A.J."/>
            <person name="Barry K."/>
            <person name="Miller A.N."/>
            <person name="Grigoriev I.V."/>
            <person name="Debuchy R."/>
            <person name="Gladieux P."/>
            <person name="Thoren M.H."/>
            <person name="Johannesson H."/>
        </authorList>
    </citation>
    <scope>NUCLEOTIDE SEQUENCE</scope>
    <source>
        <strain evidence="2">CBS 118394</strain>
    </source>
</reference>
<dbReference type="AlphaFoldDB" id="A0AAE0M0W5"/>
<protein>
    <submittedName>
        <fullName evidence="2">Uncharacterized protein</fullName>
    </submittedName>
</protein>